<proteinExistence type="predicted"/>
<dbReference type="InterPro" id="IPR006311">
    <property type="entry name" value="TAT_signal"/>
</dbReference>
<dbReference type="AlphaFoldDB" id="A0A7V8RBM9"/>
<organism evidence="2 3">
    <name type="scientific">Sphingomonas ursincola</name>
    <dbReference type="NCBI Taxonomy" id="56361"/>
    <lineage>
        <taxon>Bacteria</taxon>
        <taxon>Pseudomonadati</taxon>
        <taxon>Pseudomonadota</taxon>
        <taxon>Alphaproteobacteria</taxon>
        <taxon>Sphingomonadales</taxon>
        <taxon>Sphingomonadaceae</taxon>
        <taxon>Sphingomonas</taxon>
    </lineage>
</organism>
<evidence type="ECO:0000313" key="2">
    <source>
        <dbReference type="EMBL" id="MBA1373483.1"/>
    </source>
</evidence>
<evidence type="ECO:0000313" key="3">
    <source>
        <dbReference type="Proteomes" id="UP000589292"/>
    </source>
</evidence>
<reference evidence="2 3" key="1">
    <citation type="journal article" date="1994" name="Int. J. Syst. Bacteriol.">
        <title>Phylogenetic positions of novel aerobic, bacteriochlorophyll a-containing bacteria and description of Roseococcus thiosulfatophilus gen. nov., sp. nov., Erythromicrobium ramosum gen. nov., sp. nov., and Erythrobacter litoralis sp. nov.</title>
        <authorList>
            <person name="Yurkov V."/>
            <person name="Stackebrandt E."/>
            <person name="Holmes A."/>
            <person name="Fuerst J.A."/>
            <person name="Hugenholtz P."/>
            <person name="Golecki J."/>
            <person name="Gad'on N."/>
            <person name="Gorlenko V.M."/>
            <person name="Kompantseva E.I."/>
            <person name="Drews G."/>
        </authorList>
    </citation>
    <scope>NUCLEOTIDE SEQUENCE [LARGE SCALE GENOMIC DNA]</scope>
    <source>
        <strain evidence="2 3">KR-99</strain>
    </source>
</reference>
<dbReference type="EMBL" id="VDES01000001">
    <property type="protein sequence ID" value="MBA1373483.1"/>
    <property type="molecule type" value="Genomic_DNA"/>
</dbReference>
<dbReference type="Pfam" id="PF13618">
    <property type="entry name" value="Gluconate_2-dh3"/>
    <property type="match status" value="1"/>
</dbReference>
<comment type="caution">
    <text evidence="2">The sequence shown here is derived from an EMBL/GenBank/DDBJ whole genome shotgun (WGS) entry which is preliminary data.</text>
</comment>
<dbReference type="InterPro" id="IPR027056">
    <property type="entry name" value="Gluconate_2DH_su3"/>
</dbReference>
<dbReference type="Proteomes" id="UP000589292">
    <property type="component" value="Unassembled WGS sequence"/>
</dbReference>
<dbReference type="PROSITE" id="PS51318">
    <property type="entry name" value="TAT"/>
    <property type="match status" value="1"/>
</dbReference>
<protein>
    <submittedName>
        <fullName evidence="2">Gluconate 2-dehydrogenase subunit 3 family protein</fullName>
    </submittedName>
</protein>
<name>A0A7V8RBM9_9SPHN</name>
<keyword evidence="1" id="KW-0472">Membrane</keyword>
<gene>
    <name evidence="2" type="ORF">FG486_03980</name>
</gene>
<keyword evidence="1" id="KW-0812">Transmembrane</keyword>
<feature type="transmembrane region" description="Helical" evidence="1">
    <location>
        <begin position="12"/>
        <end position="32"/>
    </location>
</feature>
<keyword evidence="3" id="KW-1185">Reference proteome</keyword>
<accession>A0A7V8RBM9</accession>
<evidence type="ECO:0000256" key="1">
    <source>
        <dbReference type="SAM" id="Phobius"/>
    </source>
</evidence>
<sequence length="204" mass="21505">MHIAIEIDRRTALHGIMALLGATAAAGCGYVPGSDARATLDEGQLKLLDLVADTIIPQTDTPSAAEAGVPKRLAAMYTDWASDETRKALSGALDRIGKAARAATGKDFAALSPDERLAFLRDHEAAALKPVPPKPGAPKGTFIAPVVSVADVGYHTLKQLIVGLYFSSEIGLTQELIYEHVPGPWQPSIPITPGMRPFATLGPF</sequence>
<dbReference type="RefSeq" id="WP_181266514.1">
    <property type="nucleotide sequence ID" value="NZ_BAAAGB010000002.1"/>
</dbReference>
<keyword evidence="1" id="KW-1133">Transmembrane helix</keyword>